<evidence type="ECO:0000256" key="1">
    <source>
        <dbReference type="ARBA" id="ARBA00004370"/>
    </source>
</evidence>
<evidence type="ECO:0000256" key="5">
    <source>
        <dbReference type="ARBA" id="ARBA00022729"/>
    </source>
</evidence>
<sequence>MLISWLGMTTVAIYSARYMRDSWPHTTVMGLKIWFHIHRTLNFLAVILMVASIVFIVWNKGTWTGPWFGMAKIGAFAVLLAFSQPFGALIRCGIDDPKRPIFNWIHRRMFIKTLFIFTYSFIASLAASPYGGDNNYYYPTAQQSNNYSPSPSTPFLSTPDIIDNEVVEAPLIHCTDRGVEFSIKTKNTFRGNIYVQGQFGLTECRREFYNNDAPQAGIEVRLNDCGMIRERRPHGMSYSIVLIVNFHPRFVTRVDRAFKILCSYQHTERPVGTDLEVG</sequence>
<evidence type="ECO:0000256" key="6">
    <source>
        <dbReference type="ARBA" id="ARBA00022982"/>
    </source>
</evidence>
<accession>A0A915NWI1</accession>
<evidence type="ECO:0000256" key="7">
    <source>
        <dbReference type="ARBA" id="ARBA00022989"/>
    </source>
</evidence>
<dbReference type="Gene3D" id="1.20.120.1770">
    <property type="match status" value="1"/>
</dbReference>
<dbReference type="Pfam" id="PF25057">
    <property type="entry name" value="CUT_N"/>
    <property type="match status" value="1"/>
</dbReference>
<dbReference type="GO" id="GO:0016020">
    <property type="term" value="C:membrane"/>
    <property type="evidence" value="ECO:0007669"/>
    <property type="project" value="UniProtKB-SubCell"/>
</dbReference>
<dbReference type="PROSITE" id="PS50939">
    <property type="entry name" value="CYTOCHROME_B561"/>
    <property type="match status" value="1"/>
</dbReference>
<dbReference type="Proteomes" id="UP000887560">
    <property type="component" value="Unplaced"/>
</dbReference>
<dbReference type="PANTHER" id="PTHR22907:SF12">
    <property type="entry name" value="ZP DOMAIN-CONTAINING PROTEIN"/>
    <property type="match status" value="1"/>
</dbReference>
<reference evidence="13" key="1">
    <citation type="submission" date="2022-11" db="UniProtKB">
        <authorList>
            <consortium name="WormBaseParasite"/>
        </authorList>
    </citation>
    <scope>IDENTIFICATION</scope>
</reference>
<keyword evidence="4 9" id="KW-0812">Transmembrane</keyword>
<dbReference type="PROSITE" id="PS51034">
    <property type="entry name" value="ZP_2"/>
    <property type="match status" value="1"/>
</dbReference>
<evidence type="ECO:0000256" key="3">
    <source>
        <dbReference type="ARBA" id="ARBA00022460"/>
    </source>
</evidence>
<evidence type="ECO:0000256" key="9">
    <source>
        <dbReference type="SAM" id="Phobius"/>
    </source>
</evidence>
<keyword evidence="3" id="KW-0193">Cuticle</keyword>
<organism evidence="12 13">
    <name type="scientific">Meloidogyne floridensis</name>
    <dbReference type="NCBI Taxonomy" id="298350"/>
    <lineage>
        <taxon>Eukaryota</taxon>
        <taxon>Metazoa</taxon>
        <taxon>Ecdysozoa</taxon>
        <taxon>Nematoda</taxon>
        <taxon>Chromadorea</taxon>
        <taxon>Rhabditida</taxon>
        <taxon>Tylenchina</taxon>
        <taxon>Tylenchomorpha</taxon>
        <taxon>Tylenchoidea</taxon>
        <taxon>Meloidogynidae</taxon>
        <taxon>Meloidogyninae</taxon>
        <taxon>Meloidogyne</taxon>
    </lineage>
</organism>
<keyword evidence="2" id="KW-0813">Transport</keyword>
<keyword evidence="6" id="KW-0249">Electron transport</keyword>
<feature type="domain" description="ZP" evidence="11">
    <location>
        <begin position="173"/>
        <end position="278"/>
    </location>
</feature>
<evidence type="ECO:0000259" key="10">
    <source>
        <dbReference type="PROSITE" id="PS50939"/>
    </source>
</evidence>
<protein>
    <submittedName>
        <fullName evidence="13">ZP domain-containing protein</fullName>
    </submittedName>
</protein>
<name>A0A915NWI1_9BILA</name>
<dbReference type="SMART" id="SM00665">
    <property type="entry name" value="B561"/>
    <property type="match status" value="1"/>
</dbReference>
<dbReference type="InterPro" id="IPR006593">
    <property type="entry name" value="Cyt_b561/ferric_Rdtase_TM"/>
</dbReference>
<dbReference type="WBParaSite" id="scf7180000422204.g8530">
    <property type="protein sequence ID" value="scf7180000422204.g8530"/>
    <property type="gene ID" value="scf7180000422204.g8530"/>
</dbReference>
<keyword evidence="12" id="KW-1185">Reference proteome</keyword>
<keyword evidence="7 9" id="KW-1133">Transmembrane helix</keyword>
<feature type="transmembrane region" description="Helical" evidence="9">
    <location>
        <begin position="41"/>
        <end position="58"/>
    </location>
</feature>
<evidence type="ECO:0000313" key="13">
    <source>
        <dbReference type="WBParaSite" id="scf7180000422204.g8530"/>
    </source>
</evidence>
<dbReference type="CDD" id="cd08760">
    <property type="entry name" value="Cyt_b561_FRRS1_like"/>
    <property type="match status" value="1"/>
</dbReference>
<dbReference type="AlphaFoldDB" id="A0A915NWI1"/>
<feature type="transmembrane region" description="Helical" evidence="9">
    <location>
        <begin position="70"/>
        <end position="90"/>
    </location>
</feature>
<keyword evidence="8 9" id="KW-0472">Membrane</keyword>
<dbReference type="GO" id="GO:0042302">
    <property type="term" value="F:structural constituent of cuticle"/>
    <property type="evidence" value="ECO:0007669"/>
    <property type="project" value="UniProtKB-KW"/>
</dbReference>
<evidence type="ECO:0000313" key="12">
    <source>
        <dbReference type="Proteomes" id="UP000887560"/>
    </source>
</evidence>
<comment type="subcellular location">
    <subcellularLocation>
        <location evidence="1">Membrane</location>
    </subcellularLocation>
</comment>
<evidence type="ECO:0000256" key="4">
    <source>
        <dbReference type="ARBA" id="ARBA00022692"/>
    </source>
</evidence>
<proteinExistence type="predicted"/>
<feature type="transmembrane region" description="Helical" evidence="9">
    <location>
        <begin position="110"/>
        <end position="130"/>
    </location>
</feature>
<evidence type="ECO:0000259" key="11">
    <source>
        <dbReference type="PROSITE" id="PS51034"/>
    </source>
</evidence>
<dbReference type="InterPro" id="IPR051962">
    <property type="entry name" value="Cuticlin"/>
</dbReference>
<keyword evidence="5" id="KW-0732">Signal</keyword>
<dbReference type="InterPro" id="IPR056953">
    <property type="entry name" value="CUT_N"/>
</dbReference>
<dbReference type="InterPro" id="IPR001507">
    <property type="entry name" value="ZP_dom"/>
</dbReference>
<dbReference type="PANTHER" id="PTHR22907">
    <property type="entry name" value="GH04558P"/>
    <property type="match status" value="1"/>
</dbReference>
<evidence type="ECO:0000256" key="8">
    <source>
        <dbReference type="ARBA" id="ARBA00023136"/>
    </source>
</evidence>
<feature type="domain" description="Cytochrome b561" evidence="10">
    <location>
        <begin position="1"/>
        <end position="172"/>
    </location>
</feature>
<evidence type="ECO:0000256" key="2">
    <source>
        <dbReference type="ARBA" id="ARBA00022448"/>
    </source>
</evidence>